<protein>
    <submittedName>
        <fullName evidence="3">Phosphopantetheine adenylyltransferase</fullName>
    </submittedName>
</protein>
<evidence type="ECO:0000313" key="4">
    <source>
        <dbReference type="Proteomes" id="UP000187455"/>
    </source>
</evidence>
<gene>
    <name evidence="3" type="ORF">AYI68_g6828</name>
</gene>
<organism evidence="3 4">
    <name type="scientific">Smittium mucronatum</name>
    <dbReference type="NCBI Taxonomy" id="133383"/>
    <lineage>
        <taxon>Eukaryota</taxon>
        <taxon>Fungi</taxon>
        <taxon>Fungi incertae sedis</taxon>
        <taxon>Zoopagomycota</taxon>
        <taxon>Kickxellomycotina</taxon>
        <taxon>Harpellomycetes</taxon>
        <taxon>Harpellales</taxon>
        <taxon>Legeriomycetaceae</taxon>
        <taxon>Smittium</taxon>
    </lineage>
</organism>
<dbReference type="GO" id="GO:0004140">
    <property type="term" value="F:dephospho-CoA kinase activity"/>
    <property type="evidence" value="ECO:0007669"/>
    <property type="project" value="TreeGrafter"/>
</dbReference>
<dbReference type="PANTHER" id="PTHR10695">
    <property type="entry name" value="DEPHOSPHO-COA KINASE-RELATED"/>
    <property type="match status" value="1"/>
</dbReference>
<feature type="compositionally biased region" description="Basic and acidic residues" evidence="1">
    <location>
        <begin position="377"/>
        <end position="391"/>
    </location>
</feature>
<dbReference type="AlphaFoldDB" id="A0A1R0GQD6"/>
<dbReference type="InterPro" id="IPR014729">
    <property type="entry name" value="Rossmann-like_a/b/a_fold"/>
</dbReference>
<comment type="caution">
    <text evidence="3">The sequence shown here is derived from an EMBL/GenBank/DDBJ whole genome shotgun (WGS) entry which is preliminary data.</text>
</comment>
<dbReference type="SUPFAM" id="SSF52374">
    <property type="entry name" value="Nucleotidylyl transferase"/>
    <property type="match status" value="1"/>
</dbReference>
<dbReference type="Proteomes" id="UP000187455">
    <property type="component" value="Unassembled WGS sequence"/>
</dbReference>
<keyword evidence="3" id="KW-0808">Transferase</keyword>
<keyword evidence="3" id="KW-0548">Nucleotidyltransferase</keyword>
<dbReference type="OrthoDB" id="330671at2759"/>
<feature type="domain" description="Cytidyltransferase-like" evidence="2">
    <location>
        <begin position="177"/>
        <end position="320"/>
    </location>
</feature>
<dbReference type="Gene3D" id="3.40.50.620">
    <property type="entry name" value="HUPs"/>
    <property type="match status" value="1"/>
</dbReference>
<dbReference type="InterPro" id="IPR004821">
    <property type="entry name" value="Cyt_trans-like"/>
</dbReference>
<feature type="region of interest" description="Disordered" evidence="1">
    <location>
        <begin position="332"/>
        <end position="391"/>
    </location>
</feature>
<dbReference type="STRING" id="133383.A0A1R0GQD6"/>
<sequence length="391" mass="43612">MSGPLLFLFGKTPRALMSQQVSLALKDALDICQSGLTVFFSVPKANLNHQSEDLPQIFSSAGKNIFNEEEKKEWYNLSKLLSFFYIQSSIHTNALNPANSVVSTNLDFVWLEGSFYSTTMLLKLASRNIYTAQIDDESSGISVFRKIEEQEKASFLESAALNTNQQLLNGKCQHPAVGGTFDHLHIGHKILLSMTAYSSCRKVTCGISDEPLLKNKKFKEQLQSFETRLSNVRNFLNIIRPGLDYNLFPLADPFGPIITDGDIDTLIVSKETLTGVDKANEIRADKSMKEMEILPIELVYDGGDSTSSVTDKISSTEIRRLSVQHPIKQFLLNQRPRHSDNQPAGQKAPSGTPRSDIDRPIPSVKQHRVNSGLGEYIHTHDEKHSTPECSP</sequence>
<reference evidence="3 4" key="1">
    <citation type="journal article" date="2016" name="Mol. Biol. Evol.">
        <title>Genome-Wide Survey of Gut Fungi (Harpellales) Reveals the First Horizontally Transferred Ubiquitin Gene from a Mosquito Host.</title>
        <authorList>
            <person name="Wang Y."/>
            <person name="White M.M."/>
            <person name="Kvist S."/>
            <person name="Moncalvo J.M."/>
        </authorList>
    </citation>
    <scope>NUCLEOTIDE SEQUENCE [LARGE SCALE GENOMIC DNA]</scope>
    <source>
        <strain evidence="3 4">ALG-7-W6</strain>
    </source>
</reference>
<dbReference type="EMBL" id="LSSL01004955">
    <property type="protein sequence ID" value="OLY79111.1"/>
    <property type="molecule type" value="Genomic_DNA"/>
</dbReference>
<accession>A0A1R0GQD6</accession>
<proteinExistence type="predicted"/>
<name>A0A1R0GQD6_9FUNG</name>
<dbReference type="PANTHER" id="PTHR10695:SF46">
    <property type="entry name" value="BIFUNCTIONAL COENZYME A SYNTHASE-RELATED"/>
    <property type="match status" value="1"/>
</dbReference>
<dbReference type="Pfam" id="PF01467">
    <property type="entry name" value="CTP_transf_like"/>
    <property type="match status" value="1"/>
</dbReference>
<keyword evidence="4" id="KW-1185">Reference proteome</keyword>
<evidence type="ECO:0000256" key="1">
    <source>
        <dbReference type="SAM" id="MobiDB-lite"/>
    </source>
</evidence>
<evidence type="ECO:0000313" key="3">
    <source>
        <dbReference type="EMBL" id="OLY79111.1"/>
    </source>
</evidence>
<dbReference type="GO" id="GO:0016779">
    <property type="term" value="F:nucleotidyltransferase activity"/>
    <property type="evidence" value="ECO:0007669"/>
    <property type="project" value="UniProtKB-KW"/>
</dbReference>
<dbReference type="GO" id="GO:0015937">
    <property type="term" value="P:coenzyme A biosynthetic process"/>
    <property type="evidence" value="ECO:0007669"/>
    <property type="project" value="TreeGrafter"/>
</dbReference>
<evidence type="ECO:0000259" key="2">
    <source>
        <dbReference type="Pfam" id="PF01467"/>
    </source>
</evidence>